<name>A0AA42BAQ6_9BACT</name>
<accession>A0AA42BAQ6</accession>
<dbReference type="InterPro" id="IPR039424">
    <property type="entry name" value="SBP_5"/>
</dbReference>
<dbReference type="InterPro" id="IPR000914">
    <property type="entry name" value="SBP_5_dom"/>
</dbReference>
<proteinExistence type="inferred from homology"/>
<comment type="similarity">
    <text evidence="1">Belongs to the bacterial solute-binding protein 5 family.</text>
</comment>
<dbReference type="EMBL" id="JAMSLR010000011">
    <property type="protein sequence ID" value="MCM8750106.1"/>
    <property type="molecule type" value="Genomic_DNA"/>
</dbReference>
<comment type="caution">
    <text evidence="6">The sequence shown here is derived from an EMBL/GenBank/DDBJ whole genome shotgun (WGS) entry which is preliminary data.</text>
</comment>
<evidence type="ECO:0000313" key="6">
    <source>
        <dbReference type="EMBL" id="MCM8750106.1"/>
    </source>
</evidence>
<sequence length="594" mass="65995">MGERISRERAETIVRQFRRYEQHFAEQGIDRRQFLRLIAAGSAAATVLPVLVACGEVSEREATEATTPAPTGAQTPATGAAPTPAAGASPTAAGGPQRGGTIVIGTLGEAQTINPLLTNETEGQWRARMLFDEFLKLDLETLEPVPNIAKEWTIDGETTYTFTLQEGVTFSDGTPLTADDIAFTLHAILKKETASPFVPRFIGIEGAEEYNKGEADTIKGVEVVDEQTIKITLKEPNAAFLANLRWLRPLPKHLLEGKNLTDDPFFQQPVGAGPFVFKSWNIGGDFVAERNPHYWQQGLPYLDGFTHRTIADSQSLVIALETGEIEASMYAQPTLADQLKARENLVVLVRPPGVDINGWNFGEKNIEALADPRVRRAIAMAIDVDRFASDFLLGLGKPAIGPVPPGHWAFKQDLQRIPYDPQAAKQLIQEAGATGLRVRLTANAGNKFREDWVTFTQQALAEIGLEGVPDLKEWTQVVQEGTNGTFELICPTFASMTVDPDELYLWFHSQSPRNVSGYSNPEMDKLLEEGRRTLDVEKRKQIYAQVQELIQRDVPVFYAWDRPFINVVTKDFQGYVNTVLSFFERLEEWHRVSS</sequence>
<dbReference type="CDD" id="cd00995">
    <property type="entry name" value="PBP2_NikA_DppA_OppA_like"/>
    <property type="match status" value="1"/>
</dbReference>
<keyword evidence="2" id="KW-0813">Transport</keyword>
<dbReference type="PANTHER" id="PTHR30290:SF9">
    <property type="entry name" value="OLIGOPEPTIDE-BINDING PROTEIN APPA"/>
    <property type="match status" value="1"/>
</dbReference>
<dbReference type="InterPro" id="IPR006311">
    <property type="entry name" value="TAT_signal"/>
</dbReference>
<dbReference type="PROSITE" id="PS51318">
    <property type="entry name" value="TAT"/>
    <property type="match status" value="1"/>
</dbReference>
<dbReference type="PANTHER" id="PTHR30290">
    <property type="entry name" value="PERIPLASMIC BINDING COMPONENT OF ABC TRANSPORTER"/>
    <property type="match status" value="1"/>
</dbReference>
<feature type="domain" description="Solute-binding protein family 5" evidence="5">
    <location>
        <begin position="143"/>
        <end position="511"/>
    </location>
</feature>
<dbReference type="GO" id="GO:0030288">
    <property type="term" value="C:outer membrane-bounded periplasmic space"/>
    <property type="evidence" value="ECO:0007669"/>
    <property type="project" value="UniProtKB-ARBA"/>
</dbReference>
<evidence type="ECO:0000256" key="4">
    <source>
        <dbReference type="SAM" id="MobiDB-lite"/>
    </source>
</evidence>
<dbReference type="Gene3D" id="3.10.105.10">
    <property type="entry name" value="Dipeptide-binding Protein, Domain 3"/>
    <property type="match status" value="1"/>
</dbReference>
<evidence type="ECO:0000256" key="3">
    <source>
        <dbReference type="ARBA" id="ARBA00022729"/>
    </source>
</evidence>
<gene>
    <name evidence="6" type="ORF">NET02_13205</name>
</gene>
<keyword evidence="3" id="KW-0732">Signal</keyword>
<evidence type="ECO:0000259" key="5">
    <source>
        <dbReference type="Pfam" id="PF00496"/>
    </source>
</evidence>
<dbReference type="InterPro" id="IPR030678">
    <property type="entry name" value="Peptide/Ni-bd"/>
</dbReference>
<evidence type="ECO:0000313" key="7">
    <source>
        <dbReference type="Proteomes" id="UP001165306"/>
    </source>
</evidence>
<dbReference type="Proteomes" id="UP001165306">
    <property type="component" value="Unassembled WGS sequence"/>
</dbReference>
<protein>
    <submittedName>
        <fullName evidence="6">ABC transporter substrate-binding protein</fullName>
    </submittedName>
</protein>
<dbReference type="PIRSF" id="PIRSF002741">
    <property type="entry name" value="MppA"/>
    <property type="match status" value="1"/>
</dbReference>
<evidence type="ECO:0000256" key="2">
    <source>
        <dbReference type="ARBA" id="ARBA00022448"/>
    </source>
</evidence>
<dbReference type="Pfam" id="PF00496">
    <property type="entry name" value="SBP_bac_5"/>
    <property type="match status" value="1"/>
</dbReference>
<dbReference type="RefSeq" id="WP_284057893.1">
    <property type="nucleotide sequence ID" value="NZ_JAMSLR010000011.1"/>
</dbReference>
<feature type="compositionally biased region" description="Low complexity" evidence="4">
    <location>
        <begin position="64"/>
        <end position="95"/>
    </location>
</feature>
<dbReference type="AlphaFoldDB" id="A0AA42BAQ6"/>
<feature type="region of interest" description="Disordered" evidence="4">
    <location>
        <begin position="62"/>
        <end position="101"/>
    </location>
</feature>
<dbReference type="Gene3D" id="3.40.190.10">
    <property type="entry name" value="Periplasmic binding protein-like II"/>
    <property type="match status" value="1"/>
</dbReference>
<dbReference type="SUPFAM" id="SSF53850">
    <property type="entry name" value="Periplasmic binding protein-like II"/>
    <property type="match status" value="1"/>
</dbReference>
<reference evidence="6" key="1">
    <citation type="submission" date="2022-06" db="EMBL/GenBank/DDBJ databases">
        <title>CFH 74404 Thermomicrobiaceae sp.</title>
        <authorList>
            <person name="Ming H."/>
            <person name="Li W.-J."/>
            <person name="Zhao Z."/>
        </authorList>
    </citation>
    <scope>NUCLEOTIDE SEQUENCE</scope>
    <source>
        <strain evidence="6">CFH 74404</strain>
    </source>
</reference>
<dbReference type="GO" id="GO:1904680">
    <property type="term" value="F:peptide transmembrane transporter activity"/>
    <property type="evidence" value="ECO:0007669"/>
    <property type="project" value="TreeGrafter"/>
</dbReference>
<dbReference type="GO" id="GO:0043190">
    <property type="term" value="C:ATP-binding cassette (ABC) transporter complex"/>
    <property type="evidence" value="ECO:0007669"/>
    <property type="project" value="InterPro"/>
</dbReference>
<keyword evidence="7" id="KW-1185">Reference proteome</keyword>
<dbReference type="GO" id="GO:0015833">
    <property type="term" value="P:peptide transport"/>
    <property type="evidence" value="ECO:0007669"/>
    <property type="project" value="TreeGrafter"/>
</dbReference>
<organism evidence="6 7">
    <name type="scientific">Thermalbibacter longus</name>
    <dbReference type="NCBI Taxonomy" id="2951981"/>
    <lineage>
        <taxon>Bacteria</taxon>
        <taxon>Pseudomonadati</taxon>
        <taxon>Thermomicrobiota</taxon>
        <taxon>Thermomicrobia</taxon>
        <taxon>Thermomicrobiales</taxon>
        <taxon>Thermomicrobiaceae</taxon>
        <taxon>Thermalbibacter</taxon>
    </lineage>
</organism>
<evidence type="ECO:0000256" key="1">
    <source>
        <dbReference type="ARBA" id="ARBA00005695"/>
    </source>
</evidence>